<dbReference type="AlphaFoldDB" id="A0A177A9E8"/>
<evidence type="ECO:0000313" key="2">
    <source>
        <dbReference type="EMBL" id="OAF57901.1"/>
    </source>
</evidence>
<dbReference type="EMBL" id="KV441398">
    <property type="protein sequence ID" value="OAF57901.1"/>
    <property type="molecule type" value="Genomic_DNA"/>
</dbReference>
<feature type="region of interest" description="Disordered" evidence="1">
    <location>
        <begin position="1"/>
        <end position="26"/>
    </location>
</feature>
<proteinExistence type="predicted"/>
<accession>A0A177A9E8</accession>
<protein>
    <submittedName>
        <fullName evidence="2">Uncharacterized protein</fullName>
    </submittedName>
</protein>
<dbReference type="RefSeq" id="XP_024323187.1">
    <property type="nucleotide sequence ID" value="XM_024468846.1"/>
</dbReference>
<evidence type="ECO:0000256" key="1">
    <source>
        <dbReference type="SAM" id="MobiDB-lite"/>
    </source>
</evidence>
<organism evidence="2">
    <name type="scientific">Pseudogymnoascus destructans</name>
    <dbReference type="NCBI Taxonomy" id="655981"/>
    <lineage>
        <taxon>Eukaryota</taxon>
        <taxon>Fungi</taxon>
        <taxon>Dikarya</taxon>
        <taxon>Ascomycota</taxon>
        <taxon>Pezizomycotina</taxon>
        <taxon>Leotiomycetes</taxon>
        <taxon>Thelebolales</taxon>
        <taxon>Thelebolaceae</taxon>
        <taxon>Pseudogymnoascus</taxon>
    </lineage>
</organism>
<name>A0A177A9E8_9PEZI</name>
<gene>
    <name evidence="2" type="ORF">VC83_05223</name>
</gene>
<dbReference type="Proteomes" id="UP000077154">
    <property type="component" value="Unassembled WGS sequence"/>
</dbReference>
<sequence length="81" mass="8634">MLLGNEPPGSQSPRPPLARFGTSPGHNLHTKRFLQAGLREAAIGGEYPMDVTCRLSGVSGIFRPVVPGLSLKILSLKGRQV</sequence>
<reference evidence="2" key="1">
    <citation type="submission" date="2016-03" db="EMBL/GenBank/DDBJ databases">
        <title>Updated assembly of Pseudogymnoascus destructans, the fungus causing white-nose syndrome of bats.</title>
        <authorList>
            <person name="Palmer J.M."/>
            <person name="Drees K.P."/>
            <person name="Foster J.T."/>
            <person name="Lindner D.L."/>
        </authorList>
    </citation>
    <scope>NUCLEOTIDE SEQUENCE [LARGE SCALE GENOMIC DNA]</scope>
    <source>
        <strain evidence="2">20631-21</strain>
    </source>
</reference>
<dbReference type="GeneID" id="36288289"/>